<keyword evidence="2" id="KW-1133">Transmembrane helix</keyword>
<dbReference type="RefSeq" id="WP_121587583.1">
    <property type="nucleotide sequence ID" value="NZ_RCHT01000041.1"/>
</dbReference>
<comment type="caution">
    <text evidence="4">The sequence shown here is derived from an EMBL/GenBank/DDBJ whole genome shotgun (WGS) entry which is preliminary data.</text>
</comment>
<sequence>MKRMIRLLAGCLLSLCLLLPGVTALAAPDDTGEVIDPSLPATAGRTGTPEEETGSPSGTEVGDPGDFTLGEDGRLQASTAFFLTIEKAPSGGGSSGGGSGDSGGILRPLVPLDVKIIEEIPIPVSPIPDTGDCSLPPALLFALLASSGAAAALCARRKKDL</sequence>
<dbReference type="Proteomes" id="UP000276301">
    <property type="component" value="Unassembled WGS sequence"/>
</dbReference>
<evidence type="ECO:0008006" key="6">
    <source>
        <dbReference type="Google" id="ProtNLM"/>
    </source>
</evidence>
<evidence type="ECO:0000256" key="3">
    <source>
        <dbReference type="SAM" id="SignalP"/>
    </source>
</evidence>
<feature type="region of interest" description="Disordered" evidence="1">
    <location>
        <begin position="29"/>
        <end position="69"/>
    </location>
</feature>
<evidence type="ECO:0000256" key="2">
    <source>
        <dbReference type="SAM" id="Phobius"/>
    </source>
</evidence>
<protein>
    <recommendedName>
        <fullName evidence="6">LPXTG cell wall anchor domain-containing protein</fullName>
    </recommendedName>
</protein>
<reference evidence="4 5" key="1">
    <citation type="submission" date="2018-10" db="EMBL/GenBank/DDBJ databases">
        <title>Anaerotruncus faecis sp. nov., isolated from human feces.</title>
        <authorList>
            <person name="Wang Y.-J."/>
        </authorList>
    </citation>
    <scope>NUCLEOTIDE SEQUENCE [LARGE SCALE GENOMIC DNA]</scope>
    <source>
        <strain evidence="4 5">22A2-44</strain>
    </source>
</reference>
<dbReference type="AlphaFoldDB" id="A0A498CM72"/>
<gene>
    <name evidence="4" type="ORF">D4A47_12855</name>
</gene>
<name>A0A498CM72_9FIRM</name>
<accession>A0A498CM72</accession>
<evidence type="ECO:0000313" key="4">
    <source>
        <dbReference type="EMBL" id="RLL07945.1"/>
    </source>
</evidence>
<keyword evidence="2" id="KW-0812">Transmembrane</keyword>
<proteinExistence type="predicted"/>
<keyword evidence="2" id="KW-0472">Membrane</keyword>
<evidence type="ECO:0000256" key="1">
    <source>
        <dbReference type="SAM" id="MobiDB-lite"/>
    </source>
</evidence>
<feature type="chain" id="PRO_5019838397" description="LPXTG cell wall anchor domain-containing protein" evidence="3">
    <location>
        <begin position="27"/>
        <end position="161"/>
    </location>
</feature>
<keyword evidence="3" id="KW-0732">Signal</keyword>
<dbReference type="EMBL" id="RCHT01000041">
    <property type="protein sequence ID" value="RLL07945.1"/>
    <property type="molecule type" value="Genomic_DNA"/>
</dbReference>
<feature type="transmembrane region" description="Helical" evidence="2">
    <location>
        <begin position="135"/>
        <end position="155"/>
    </location>
</feature>
<feature type="signal peptide" evidence="3">
    <location>
        <begin position="1"/>
        <end position="26"/>
    </location>
</feature>
<organism evidence="4 5">
    <name type="scientific">Anaerotruncus massiliensis</name>
    <name type="common">ex Liu et al. 2021</name>
    <dbReference type="NCBI Taxonomy" id="2321404"/>
    <lineage>
        <taxon>Bacteria</taxon>
        <taxon>Bacillati</taxon>
        <taxon>Bacillota</taxon>
        <taxon>Clostridia</taxon>
        <taxon>Eubacteriales</taxon>
        <taxon>Oscillospiraceae</taxon>
        <taxon>Anaerotruncus</taxon>
    </lineage>
</organism>
<keyword evidence="5" id="KW-1185">Reference proteome</keyword>
<evidence type="ECO:0000313" key="5">
    <source>
        <dbReference type="Proteomes" id="UP000276301"/>
    </source>
</evidence>